<proteinExistence type="predicted"/>
<keyword evidence="1" id="KW-0812">Transmembrane</keyword>
<feature type="transmembrane region" description="Helical" evidence="1">
    <location>
        <begin position="106"/>
        <end position="124"/>
    </location>
</feature>
<reference evidence="3" key="1">
    <citation type="journal article" date="2016" name="Front. Microbiol.">
        <title>Complete Genome Sequence of Clostridium estertheticum DSM 8809, a Microbe Identified in Spoiled Vacuum Packed Beef.</title>
        <authorList>
            <person name="Yu Z."/>
            <person name="Gunn L."/>
            <person name="Brennan E."/>
            <person name="Reid R."/>
            <person name="Wall P.G."/>
            <person name="Gaora O.P."/>
            <person name="Hurley D."/>
            <person name="Bolton D."/>
            <person name="Fanning S."/>
        </authorList>
    </citation>
    <scope>NUCLEOTIDE SEQUENCE [LARGE SCALE GENOMIC DNA]</scope>
    <source>
        <strain evidence="3">DSM 8809</strain>
    </source>
</reference>
<feature type="transmembrane region" description="Helical" evidence="1">
    <location>
        <begin position="34"/>
        <end position="54"/>
    </location>
</feature>
<keyword evidence="1" id="KW-1133">Transmembrane helix</keyword>
<keyword evidence="3" id="KW-1185">Reference proteome</keyword>
<dbReference type="STRING" id="1552.A7L45_13515"/>
<dbReference type="InterPro" id="IPR025664">
    <property type="entry name" value="Spore_III_AC/AD"/>
</dbReference>
<protein>
    <submittedName>
        <fullName evidence="2">Stage III sporulation protein AD</fullName>
    </submittedName>
</protein>
<feature type="transmembrane region" description="Helical" evidence="1">
    <location>
        <begin position="6"/>
        <end position="22"/>
    </location>
</feature>
<name>A0A1J0GI82_9CLOT</name>
<feature type="transmembrane region" description="Helical" evidence="1">
    <location>
        <begin position="66"/>
        <end position="85"/>
    </location>
</feature>
<dbReference type="AlphaFoldDB" id="A0A1J0GI82"/>
<dbReference type="RefSeq" id="WP_071613312.1">
    <property type="nucleotide sequence ID" value="NZ_CP015756.1"/>
</dbReference>
<gene>
    <name evidence="2" type="ORF">A7L45_13515</name>
</gene>
<sequence length="127" mass="13928">MEIIKVVAFAFIALFIVLIFKGRRDDLAIQVSIAAGILIFLFMVNKLTIILGFLQTLANKANIDVVYLNTVFKILGIAYLASFCSEICRDAGQSNIAGKVEFAGKVFILVLAIPILMAVMQSILKIM</sequence>
<dbReference type="Pfam" id="PF06686">
    <property type="entry name" value="SpoIIIAC"/>
    <property type="match status" value="2"/>
</dbReference>
<evidence type="ECO:0000256" key="1">
    <source>
        <dbReference type="SAM" id="Phobius"/>
    </source>
</evidence>
<accession>A0A1J0GI82</accession>
<organism evidence="2 3">
    <name type="scientific">Clostridium estertheticum subsp. estertheticum</name>
    <dbReference type="NCBI Taxonomy" id="1552"/>
    <lineage>
        <taxon>Bacteria</taxon>
        <taxon>Bacillati</taxon>
        <taxon>Bacillota</taxon>
        <taxon>Clostridia</taxon>
        <taxon>Eubacteriales</taxon>
        <taxon>Clostridiaceae</taxon>
        <taxon>Clostridium</taxon>
    </lineage>
</organism>
<keyword evidence="1" id="KW-0472">Membrane</keyword>
<dbReference type="Proteomes" id="UP000182569">
    <property type="component" value="Chromosome"/>
</dbReference>
<evidence type="ECO:0000313" key="2">
    <source>
        <dbReference type="EMBL" id="APC41019.1"/>
    </source>
</evidence>
<dbReference type="OrthoDB" id="1682150at2"/>
<dbReference type="NCBIfam" id="TIGR02849">
    <property type="entry name" value="spore_III_AD"/>
    <property type="match status" value="1"/>
</dbReference>
<dbReference type="InterPro" id="IPR014211">
    <property type="entry name" value="Spore_III_AD"/>
</dbReference>
<dbReference type="KEGG" id="ceu:A7L45_13515"/>
<dbReference type="EMBL" id="CP015756">
    <property type="protein sequence ID" value="APC41019.1"/>
    <property type="molecule type" value="Genomic_DNA"/>
</dbReference>
<evidence type="ECO:0000313" key="3">
    <source>
        <dbReference type="Proteomes" id="UP000182569"/>
    </source>
</evidence>